<gene>
    <name evidence="2" type="ORF">RISK_002033</name>
</gene>
<name>A0A0J1BI24_RHOIS</name>
<evidence type="ECO:0000313" key="2">
    <source>
        <dbReference type="EMBL" id="KLU06182.1"/>
    </source>
</evidence>
<accession>A0A0J1BI24</accession>
<dbReference type="PATRIC" id="fig|595434.4.peg.1947"/>
<feature type="chain" id="PRO_5005248208" evidence="1">
    <location>
        <begin position="27"/>
        <end position="154"/>
    </location>
</feature>
<evidence type="ECO:0000313" key="3">
    <source>
        <dbReference type="Proteomes" id="UP000036367"/>
    </source>
</evidence>
<proteinExistence type="predicted"/>
<comment type="caution">
    <text evidence="2">The sequence shown here is derived from an EMBL/GenBank/DDBJ whole genome shotgun (WGS) entry which is preliminary data.</text>
</comment>
<dbReference type="Proteomes" id="UP000036367">
    <property type="component" value="Unassembled WGS sequence"/>
</dbReference>
<keyword evidence="1" id="KW-0732">Signal</keyword>
<evidence type="ECO:0000256" key="1">
    <source>
        <dbReference type="SAM" id="SignalP"/>
    </source>
</evidence>
<keyword evidence="2" id="KW-0812">Transmembrane</keyword>
<dbReference type="AlphaFoldDB" id="A0A0J1BI24"/>
<reference evidence="2" key="1">
    <citation type="submission" date="2015-05" db="EMBL/GenBank/DDBJ databases">
        <title>Permanent draft genome of Rhodopirellula islandicus K833.</title>
        <authorList>
            <person name="Kizina J."/>
            <person name="Richter M."/>
            <person name="Glockner F.O."/>
            <person name="Harder J."/>
        </authorList>
    </citation>
    <scope>NUCLEOTIDE SEQUENCE [LARGE SCALE GENOMIC DNA]</scope>
    <source>
        <strain evidence="2">K833</strain>
    </source>
</reference>
<feature type="signal peptide" evidence="1">
    <location>
        <begin position="1"/>
        <end position="26"/>
    </location>
</feature>
<dbReference type="EMBL" id="LECT01000016">
    <property type="protein sequence ID" value="KLU06182.1"/>
    <property type="molecule type" value="Genomic_DNA"/>
</dbReference>
<organism evidence="2 3">
    <name type="scientific">Rhodopirellula islandica</name>
    <dbReference type="NCBI Taxonomy" id="595434"/>
    <lineage>
        <taxon>Bacteria</taxon>
        <taxon>Pseudomonadati</taxon>
        <taxon>Planctomycetota</taxon>
        <taxon>Planctomycetia</taxon>
        <taxon>Pirellulales</taxon>
        <taxon>Pirellulaceae</taxon>
        <taxon>Rhodopirellula</taxon>
    </lineage>
</organism>
<keyword evidence="2" id="KW-0472">Membrane</keyword>
<protein>
    <submittedName>
        <fullName evidence="2">Signal peptide and transmembrane protein</fullName>
    </submittedName>
</protein>
<keyword evidence="3" id="KW-1185">Reference proteome</keyword>
<sequence>MPKHTISMLTGLLVFATVLCSPTTYADEPTTETDPRPSEGVIRFEFSGSYNVVIDGATVATGQGTTTVELSQTFAYRLFHDFQKTLQDSNIVGDDVAKGISSLPSTIRSANETLKLLSDPETQESLRQVESMLRLLPRTTVPKEMSTDSDSDQN</sequence>